<keyword evidence="17" id="KW-1185">Reference proteome</keyword>
<dbReference type="Proteomes" id="UP001528672">
    <property type="component" value="Unassembled WGS sequence"/>
</dbReference>
<name>A0ABT5MEN1_9BURK</name>
<dbReference type="EC" id="2.7.1.130" evidence="3 13"/>
<evidence type="ECO:0000256" key="15">
    <source>
        <dbReference type="SAM" id="Phobius"/>
    </source>
</evidence>
<keyword evidence="5 13" id="KW-0444">Lipid biosynthesis</keyword>
<evidence type="ECO:0000256" key="8">
    <source>
        <dbReference type="ARBA" id="ARBA00022741"/>
    </source>
</evidence>
<evidence type="ECO:0000256" key="10">
    <source>
        <dbReference type="ARBA" id="ARBA00022840"/>
    </source>
</evidence>
<evidence type="ECO:0000256" key="5">
    <source>
        <dbReference type="ARBA" id="ARBA00022516"/>
    </source>
</evidence>
<evidence type="ECO:0000256" key="6">
    <source>
        <dbReference type="ARBA" id="ARBA00022556"/>
    </source>
</evidence>
<keyword evidence="15" id="KW-1133">Transmembrane helix</keyword>
<dbReference type="GO" id="GO:0009029">
    <property type="term" value="F:lipid-A 4'-kinase activity"/>
    <property type="evidence" value="ECO:0007669"/>
    <property type="project" value="UniProtKB-EC"/>
</dbReference>
<keyword evidence="15" id="KW-0812">Transmembrane</keyword>
<dbReference type="SUPFAM" id="SSF52540">
    <property type="entry name" value="P-loop containing nucleoside triphosphate hydrolases"/>
    <property type="match status" value="1"/>
</dbReference>
<dbReference type="EMBL" id="JAQSIO010000003">
    <property type="protein sequence ID" value="MDD0814840.1"/>
    <property type="molecule type" value="Genomic_DNA"/>
</dbReference>
<accession>A0ABT5MEN1</accession>
<evidence type="ECO:0000256" key="11">
    <source>
        <dbReference type="ARBA" id="ARBA00023098"/>
    </source>
</evidence>
<dbReference type="HAMAP" id="MF_00409">
    <property type="entry name" value="LpxK"/>
    <property type="match status" value="1"/>
</dbReference>
<comment type="caution">
    <text evidence="16">The sequence shown here is derived from an EMBL/GenBank/DDBJ whole genome shotgun (WGS) entry which is preliminary data.</text>
</comment>
<keyword evidence="8 13" id="KW-0547">Nucleotide-binding</keyword>
<feature type="transmembrane region" description="Helical" evidence="15">
    <location>
        <begin position="24"/>
        <end position="43"/>
    </location>
</feature>
<keyword evidence="6 13" id="KW-0441">Lipid A biosynthesis</keyword>
<feature type="compositionally biased region" description="Low complexity" evidence="14">
    <location>
        <begin position="336"/>
        <end position="349"/>
    </location>
</feature>
<reference evidence="16 17" key="1">
    <citation type="submission" date="2023-02" db="EMBL/GenBank/DDBJ databases">
        <title>Bacterial whole genome sequence for Curvibacter sp. HBC28.</title>
        <authorList>
            <person name="Le V."/>
            <person name="Ko S.-R."/>
            <person name="Ahn C.-Y."/>
            <person name="Oh H.-M."/>
        </authorList>
    </citation>
    <scope>NUCLEOTIDE SEQUENCE [LARGE SCALE GENOMIC DNA]</scope>
    <source>
        <strain evidence="16 17">HBC28</strain>
    </source>
</reference>
<feature type="binding site" evidence="13">
    <location>
        <begin position="69"/>
        <end position="76"/>
    </location>
    <ligand>
        <name>ATP</name>
        <dbReference type="ChEBI" id="CHEBI:30616"/>
    </ligand>
</feature>
<comment type="catalytic activity">
    <reaction evidence="13">
        <text>a lipid A disaccharide + ATP = a lipid IVA + ADP + H(+)</text>
        <dbReference type="Rhea" id="RHEA:67840"/>
        <dbReference type="ChEBI" id="CHEBI:15378"/>
        <dbReference type="ChEBI" id="CHEBI:30616"/>
        <dbReference type="ChEBI" id="CHEBI:176343"/>
        <dbReference type="ChEBI" id="CHEBI:176425"/>
        <dbReference type="ChEBI" id="CHEBI:456216"/>
        <dbReference type="EC" id="2.7.1.130"/>
    </reaction>
</comment>
<evidence type="ECO:0000256" key="7">
    <source>
        <dbReference type="ARBA" id="ARBA00022679"/>
    </source>
</evidence>
<comment type="pathway">
    <text evidence="2 13">Glycolipid biosynthesis; lipid IV(A) biosynthesis; lipid IV(A) from (3R)-3-hydroxytetradecanoyl-[acyl-carrier-protein] and UDP-N-acetyl-alpha-D-glucosamine: step 6/6.</text>
</comment>
<organism evidence="16 17">
    <name type="scientific">Curvibacter microcysteis</name>
    <dbReference type="NCBI Taxonomy" id="3026419"/>
    <lineage>
        <taxon>Bacteria</taxon>
        <taxon>Pseudomonadati</taxon>
        <taxon>Pseudomonadota</taxon>
        <taxon>Betaproteobacteria</taxon>
        <taxon>Burkholderiales</taxon>
        <taxon>Comamonadaceae</taxon>
        <taxon>Curvibacter</taxon>
    </lineage>
</organism>
<sequence>MPSPSTHRTDGGQAYLLRQWQQRGLLACLLWPLAALLGGLVAARRWLYQRGWLASERVPAVVLVVGNVVAGGAGKTPTVLAVVDHLRRQGLAVGVVSRGHGRQTQDCREVRPDSLAPEVGDEPLLVQRRTGVPVFVARRRAQAARALLAAYPATRVIVCDDGLQHLALQRDIELCVFDDRGVGNGWLQPAGPLREPWPRAVDLVLHTGAQPAFAGFRARRHLADHAVNALGERRPLEAFQAQAVHALAGIAQPERFFTMLEQAGLVLASRTPLPDHHDFSQGLPEPGAPGGLWLCTEKDAHKLWPHWPQAWAVPLVFEPEPAFWAALQVRLDAALSSRPPASHSPSPISHGQQTS</sequence>
<dbReference type="NCBIfam" id="TIGR00682">
    <property type="entry name" value="lpxK"/>
    <property type="match status" value="1"/>
</dbReference>
<keyword evidence="15" id="KW-0472">Membrane</keyword>
<comment type="function">
    <text evidence="1 13">Transfers the gamma-phosphate of ATP to the 4'-position of a tetraacyldisaccharide 1-phosphate intermediate (termed DS-1-P) to form tetraacyldisaccharide 1,4'-bis-phosphate (lipid IVA).</text>
</comment>
<dbReference type="Pfam" id="PF02606">
    <property type="entry name" value="LpxK"/>
    <property type="match status" value="1"/>
</dbReference>
<evidence type="ECO:0000313" key="16">
    <source>
        <dbReference type="EMBL" id="MDD0814840.1"/>
    </source>
</evidence>
<feature type="region of interest" description="Disordered" evidence="14">
    <location>
        <begin position="336"/>
        <end position="355"/>
    </location>
</feature>
<evidence type="ECO:0000313" key="17">
    <source>
        <dbReference type="Proteomes" id="UP001528672"/>
    </source>
</evidence>
<keyword evidence="7 13" id="KW-0808">Transferase</keyword>
<dbReference type="InterPro" id="IPR003758">
    <property type="entry name" value="LpxK"/>
</dbReference>
<evidence type="ECO:0000256" key="2">
    <source>
        <dbReference type="ARBA" id="ARBA00004870"/>
    </source>
</evidence>
<keyword evidence="11 13" id="KW-0443">Lipid metabolism</keyword>
<evidence type="ECO:0000256" key="3">
    <source>
        <dbReference type="ARBA" id="ARBA00012071"/>
    </source>
</evidence>
<evidence type="ECO:0000256" key="13">
    <source>
        <dbReference type="HAMAP-Rule" id="MF_00409"/>
    </source>
</evidence>
<keyword evidence="9 13" id="KW-0418">Kinase</keyword>
<evidence type="ECO:0000256" key="4">
    <source>
        <dbReference type="ARBA" id="ARBA00016436"/>
    </source>
</evidence>
<dbReference type="PANTHER" id="PTHR42724:SF1">
    <property type="entry name" value="TETRAACYLDISACCHARIDE 4'-KINASE, MITOCHONDRIAL-RELATED"/>
    <property type="match status" value="1"/>
</dbReference>
<evidence type="ECO:0000256" key="12">
    <source>
        <dbReference type="ARBA" id="ARBA00029757"/>
    </source>
</evidence>
<evidence type="ECO:0000256" key="1">
    <source>
        <dbReference type="ARBA" id="ARBA00002274"/>
    </source>
</evidence>
<gene>
    <name evidence="13 16" type="primary">lpxK</name>
    <name evidence="16" type="ORF">PSQ39_09390</name>
</gene>
<protein>
    <recommendedName>
        <fullName evidence="4 13">Tetraacyldisaccharide 4'-kinase</fullName>
        <ecNumber evidence="3 13">2.7.1.130</ecNumber>
    </recommendedName>
    <alternativeName>
        <fullName evidence="12 13">Lipid A 4'-kinase</fullName>
    </alternativeName>
</protein>
<keyword evidence="10 13" id="KW-0067">ATP-binding</keyword>
<evidence type="ECO:0000256" key="14">
    <source>
        <dbReference type="SAM" id="MobiDB-lite"/>
    </source>
</evidence>
<proteinExistence type="inferred from homology"/>
<dbReference type="PANTHER" id="PTHR42724">
    <property type="entry name" value="TETRAACYLDISACCHARIDE 4'-KINASE"/>
    <property type="match status" value="1"/>
</dbReference>
<dbReference type="InterPro" id="IPR027417">
    <property type="entry name" value="P-loop_NTPase"/>
</dbReference>
<comment type="similarity">
    <text evidence="13">Belongs to the LpxK family.</text>
</comment>
<evidence type="ECO:0000256" key="9">
    <source>
        <dbReference type="ARBA" id="ARBA00022777"/>
    </source>
</evidence>